<evidence type="ECO:0000313" key="4">
    <source>
        <dbReference type="Proteomes" id="UP000039046"/>
    </source>
</evidence>
<dbReference type="PANTHER" id="PTHR32251:SF15">
    <property type="entry name" value="3-OXO-5-ALPHA-STEROID 4-DEHYDROGENASE (DUF1295)"/>
    <property type="match status" value="1"/>
</dbReference>
<dbReference type="AlphaFoldDB" id="A0A0A1TEZ3"/>
<keyword evidence="2" id="KW-1133">Transmembrane helix</keyword>
<feature type="transmembrane region" description="Helical" evidence="2">
    <location>
        <begin position="221"/>
        <end position="244"/>
    </location>
</feature>
<keyword evidence="4" id="KW-1185">Reference proteome</keyword>
<feature type="transmembrane region" description="Helical" evidence="2">
    <location>
        <begin position="65"/>
        <end position="84"/>
    </location>
</feature>
<dbReference type="OrthoDB" id="67965at2759"/>
<gene>
    <name evidence="3" type="ORF">VHEMI04824</name>
</gene>
<organism evidence="3 4">
    <name type="scientific">[Torrubiella] hemipterigena</name>
    <dbReference type="NCBI Taxonomy" id="1531966"/>
    <lineage>
        <taxon>Eukaryota</taxon>
        <taxon>Fungi</taxon>
        <taxon>Dikarya</taxon>
        <taxon>Ascomycota</taxon>
        <taxon>Pezizomycotina</taxon>
        <taxon>Sordariomycetes</taxon>
        <taxon>Hypocreomycetidae</taxon>
        <taxon>Hypocreales</taxon>
        <taxon>Clavicipitaceae</taxon>
        <taxon>Clavicipitaceae incertae sedis</taxon>
        <taxon>'Torrubiella' clade</taxon>
    </lineage>
</organism>
<proteinExistence type="predicted"/>
<feature type="transmembrane region" description="Helical" evidence="2">
    <location>
        <begin position="145"/>
        <end position="161"/>
    </location>
</feature>
<feature type="transmembrane region" description="Helical" evidence="2">
    <location>
        <begin position="12"/>
        <end position="32"/>
    </location>
</feature>
<dbReference type="Proteomes" id="UP000039046">
    <property type="component" value="Unassembled WGS sequence"/>
</dbReference>
<protein>
    <submittedName>
        <fullName evidence="3">Putative Oxidoreductase</fullName>
    </submittedName>
</protein>
<dbReference type="Pfam" id="PF06966">
    <property type="entry name" value="DUF1295"/>
    <property type="match status" value="1"/>
</dbReference>
<evidence type="ECO:0000313" key="3">
    <source>
        <dbReference type="EMBL" id="CEJ88795.1"/>
    </source>
</evidence>
<reference evidence="3 4" key="1">
    <citation type="journal article" date="2015" name="Genome Announc.">
        <title>Draft Genome Sequence and Gene Annotation of the Entomopathogenic Fungus Verticillium hemipterigenum.</title>
        <authorList>
            <person name="Horn F."/>
            <person name="Habel A."/>
            <person name="Scharf D.H."/>
            <person name="Dworschak J."/>
            <person name="Brakhage A.A."/>
            <person name="Guthke R."/>
            <person name="Hertweck C."/>
            <person name="Linde J."/>
        </authorList>
    </citation>
    <scope>NUCLEOTIDE SEQUENCE [LARGE SCALE GENOMIC DNA]</scope>
</reference>
<dbReference type="InterPro" id="IPR010721">
    <property type="entry name" value="UstE-like"/>
</dbReference>
<evidence type="ECO:0000256" key="2">
    <source>
        <dbReference type="SAM" id="Phobius"/>
    </source>
</evidence>
<feature type="transmembrane region" description="Helical" evidence="2">
    <location>
        <begin position="191"/>
        <end position="209"/>
    </location>
</feature>
<dbReference type="GO" id="GO:0016020">
    <property type="term" value="C:membrane"/>
    <property type="evidence" value="ECO:0007669"/>
    <property type="project" value="TreeGrafter"/>
</dbReference>
<dbReference type="PANTHER" id="PTHR32251">
    <property type="entry name" value="3-OXO-5-ALPHA-STEROID 4-DEHYDROGENASE"/>
    <property type="match status" value="1"/>
</dbReference>
<evidence type="ECO:0000256" key="1">
    <source>
        <dbReference type="SAM" id="MobiDB-lite"/>
    </source>
</evidence>
<keyword evidence="2" id="KW-0472">Membrane</keyword>
<feature type="transmembrane region" description="Helical" evidence="2">
    <location>
        <begin position="39"/>
        <end position="59"/>
    </location>
</feature>
<sequence>MAAHALDDYYLGITALITVVFQLLFFFVAYTLQFDKVTDLAGGSNFAILAIVTLAMGGYVHVRQLVVTIFMLVWSVRLAGFLFFRILRTGHDDRFNEMRSEFFSFLGFWIFQMVWVWTVSLPVTVLNSPNITQYDQVKFGTGRDIGGIILFAIGFFMEVVSDAQKFAFRNSHDRSAICDSGLFAVSRHPNYFGEIILHFGIYMIAVSPATDGYVNNEAYNALYASIVGPFFITFLLMFLSGMPLSERPKSKDRYEKNNNWPAYKHWLDRTSILIPFPPQLYEKVPTILKRTILLEFPMYVFDPAKHSASSAPDAEAAHEQSRGDAEDQRQSAEARLV</sequence>
<feature type="region of interest" description="Disordered" evidence="1">
    <location>
        <begin position="305"/>
        <end position="337"/>
    </location>
</feature>
<dbReference type="Gene3D" id="1.20.120.1630">
    <property type="match status" value="1"/>
</dbReference>
<dbReference type="PROSITE" id="PS50244">
    <property type="entry name" value="S5A_REDUCTASE"/>
    <property type="match status" value="1"/>
</dbReference>
<accession>A0A0A1TEZ3</accession>
<feature type="compositionally biased region" description="Basic and acidic residues" evidence="1">
    <location>
        <begin position="315"/>
        <end position="337"/>
    </location>
</feature>
<keyword evidence="2" id="KW-0812">Transmembrane</keyword>
<feature type="transmembrane region" description="Helical" evidence="2">
    <location>
        <begin position="105"/>
        <end position="125"/>
    </location>
</feature>
<name>A0A0A1TEZ3_9HYPO</name>
<dbReference type="EMBL" id="CDHN01000002">
    <property type="protein sequence ID" value="CEJ88795.1"/>
    <property type="molecule type" value="Genomic_DNA"/>
</dbReference>
<dbReference type="HOGENOM" id="CLU_043418_1_1_1"/>